<evidence type="ECO:0000256" key="1">
    <source>
        <dbReference type="ARBA" id="ARBA00004201"/>
    </source>
</evidence>
<dbReference type="InterPro" id="IPR045152">
    <property type="entry name" value="EDC4-like"/>
</dbReference>
<keyword evidence="4" id="KW-0597">Phosphoprotein</keyword>
<dbReference type="FunFam" id="1.10.220.100:FF:000001">
    <property type="entry name" value="Enhancer of mRNA-decapping protein 4"/>
    <property type="match status" value="1"/>
</dbReference>
<evidence type="ECO:0000313" key="14">
    <source>
        <dbReference type="Proteomes" id="UP000623129"/>
    </source>
</evidence>
<sequence length="1285" mass="139359">MASPTGNPNPSPAPPQPSAPFELAKLFKPPNANTNPNPNPNQPSPTTAGFYGGATPPSPTGPYSYPPATPPYHIRPYLPYAPTESPIPRPVMSYPLQNPTNPMVTSPNPSPNPGARLMQLLGNAAPSHLESAVSMPPQNPSPNPNAAPASAISTPILPVLSSVPPTGPVRMPSTKMPRGRYLGEGDRAVHDVDSRLPGEAQAPQLEVTPITKYTSDPGLVLGRQIAVNRSYIVYGLRMGNIRVLNINTALRSLLRGHTQRVTDMAFFAEDVHLLASASVDGRVFVWKIDEGSDEENRPQITGKLVIALQIVGDTESYHPHISWHSHKQEILYVGIRNRVLKIDTTKVGRGKDFTAEEPLKCPIDKLADGVHFVGKHDGDITALSISQWMTTRLASASNDGMVKIWDDRKQVPLATLRPHDGQPVNCVAFLTAPERPDHINLVTAGPLNREIKVWSSTTEEGWLLPSDTELWQCTQTLDLRSSSEPQLEEAFFNQVTVIPQASLIILANAKKNAIYAVHIDYGSCPASTRMDYIADFTVAMPILSLIGTCESQPNGEQVVQVYCVQTMAIQQYALELALCLPPALSDSGAGGLVREHSVSRAETPVSEPEPSFEVLATNPEVKPSAPPLVPTESEATLHLDALKSPQKILERGQSSSSIGGDHDVDRRSDTDSVSSSQPKEETSALPNPRLVINPTHLITPSEILSGAISNSASPSAETIRNEEFKAKETEFETTKDHQSTPEEANDKLNRSLEPSIGTTKAQSVEELKTLEDSGVVELSGQRDLEPKEGLKDGCEKMEESTVLMDSSVLPGKGKEKEKAKEPLQTADLQSPSFVTLNPSDSNGPTEVVARTNLVNAVASTDQILVMQDMLQQVITMQKDLQKQMSSVVTTPVAKEGKRVEAALGRNMEKSIKANVDALWARTLEENAKREKAERDRVQQLTNLITNSFSKELPAIFERTLKKEITALGPVVARAVTPVVEKTISSVVAESVQKGVGDKVMNQLDKSIGPKLEGCIGRQLQLHFQSSGNKALQQEAMRASLDTSIIPAFERSCKVMFEQVDNTFHKGMSEHTSAVQQQIEAAHTPLALTLRETISSASSITQSLTSELLDGQRKLLAMVAAGNPKAFDPVAMQATNGLMPGLPNIVEARMDPTKELTRLISERKYEEAFNVALQLTDVSIVSWLCSQVDLHGLCTMVPIPLSQGVLLALLQQLACDIANDTARKATWMTDVAVTINPSDPSIAVHVRPIFDQVYKIVSNHRATSASDAANIKLVIHVINSVLVGFK</sequence>
<feature type="compositionally biased region" description="Basic and acidic residues" evidence="10">
    <location>
        <begin position="660"/>
        <end position="670"/>
    </location>
</feature>
<evidence type="ECO:0000259" key="11">
    <source>
        <dbReference type="Pfam" id="PF16529"/>
    </source>
</evidence>
<keyword evidence="7" id="KW-0677">Repeat</keyword>
<dbReference type="PROSITE" id="PS50082">
    <property type="entry name" value="WD_REPEATS_2"/>
    <property type="match status" value="2"/>
</dbReference>
<feature type="compositionally biased region" description="Pro residues" evidence="10">
    <location>
        <begin position="56"/>
        <end position="68"/>
    </location>
</feature>
<proteinExistence type="inferred from homology"/>
<organism evidence="13 14">
    <name type="scientific">Carex littledalei</name>
    <dbReference type="NCBI Taxonomy" id="544730"/>
    <lineage>
        <taxon>Eukaryota</taxon>
        <taxon>Viridiplantae</taxon>
        <taxon>Streptophyta</taxon>
        <taxon>Embryophyta</taxon>
        <taxon>Tracheophyta</taxon>
        <taxon>Spermatophyta</taxon>
        <taxon>Magnoliopsida</taxon>
        <taxon>Liliopsida</taxon>
        <taxon>Poales</taxon>
        <taxon>Cyperaceae</taxon>
        <taxon>Cyperoideae</taxon>
        <taxon>Cariceae</taxon>
        <taxon>Carex</taxon>
        <taxon>Carex subgen. Euthyceras</taxon>
    </lineage>
</organism>
<keyword evidence="5 9" id="KW-0853">WD repeat</keyword>
<dbReference type="SMART" id="SM00320">
    <property type="entry name" value="WD40"/>
    <property type="match status" value="3"/>
</dbReference>
<evidence type="ECO:0000256" key="3">
    <source>
        <dbReference type="ARBA" id="ARBA00022490"/>
    </source>
</evidence>
<dbReference type="PANTHER" id="PTHR15598">
    <property type="entry name" value="ENHANCER OF MRNA-DECAPPING PROTEIN 4"/>
    <property type="match status" value="1"/>
</dbReference>
<dbReference type="PANTHER" id="PTHR15598:SF5">
    <property type="entry name" value="ENHANCER OF MRNA-DECAPPING PROTEIN 4"/>
    <property type="match status" value="1"/>
</dbReference>
<reference evidence="13" key="1">
    <citation type="submission" date="2020-01" db="EMBL/GenBank/DDBJ databases">
        <title>Genome sequence of Kobresia littledalei, the first chromosome-level genome in the family Cyperaceae.</title>
        <authorList>
            <person name="Qu G."/>
        </authorList>
    </citation>
    <scope>NUCLEOTIDE SEQUENCE</scope>
    <source>
        <strain evidence="13">C.B.Clarke</strain>
        <tissue evidence="13">Leaf</tissue>
    </source>
</reference>
<protein>
    <submittedName>
        <fullName evidence="13">Enhancer of mRNA-decapping protein 4-like isoform X2</fullName>
    </submittedName>
</protein>
<feature type="domain" description="Enhancer of mRNA-decapping protein 4 C-terminal" evidence="12">
    <location>
        <begin position="1157"/>
        <end position="1266"/>
    </location>
</feature>
<dbReference type="OrthoDB" id="21128at2759"/>
<feature type="region of interest" description="Disordered" evidence="10">
    <location>
        <begin position="1"/>
        <end position="68"/>
    </location>
</feature>
<dbReference type="GO" id="GO:0006397">
    <property type="term" value="P:mRNA processing"/>
    <property type="evidence" value="ECO:0007669"/>
    <property type="project" value="UniProtKB-KW"/>
</dbReference>
<evidence type="ECO:0000256" key="8">
    <source>
        <dbReference type="ARBA" id="ARBA00023054"/>
    </source>
</evidence>
<dbReference type="EMBL" id="SWLB01000012">
    <property type="protein sequence ID" value="KAF3331374.1"/>
    <property type="molecule type" value="Genomic_DNA"/>
</dbReference>
<dbReference type="FunFam" id="2.130.10.10:FF:000232">
    <property type="entry name" value="enhancer of mRNA-decapping protein 4"/>
    <property type="match status" value="1"/>
</dbReference>
<evidence type="ECO:0000256" key="10">
    <source>
        <dbReference type="SAM" id="MobiDB-lite"/>
    </source>
</evidence>
<comment type="similarity">
    <text evidence="2">Belongs to the WD repeat EDC4 family.</text>
</comment>
<name>A0A833QX99_9POAL</name>
<feature type="compositionally biased region" description="Basic and acidic residues" evidence="10">
    <location>
        <begin position="719"/>
        <end position="750"/>
    </location>
</feature>
<feature type="compositionally biased region" description="Polar residues" evidence="10">
    <location>
        <begin position="707"/>
        <end position="718"/>
    </location>
</feature>
<dbReference type="InterPro" id="IPR001680">
    <property type="entry name" value="WD40_rpt"/>
</dbReference>
<evidence type="ECO:0000256" key="6">
    <source>
        <dbReference type="ARBA" id="ARBA00022664"/>
    </source>
</evidence>
<evidence type="ECO:0000256" key="4">
    <source>
        <dbReference type="ARBA" id="ARBA00022553"/>
    </source>
</evidence>
<dbReference type="InterPro" id="IPR044938">
    <property type="entry name" value="EDC4_C_sf"/>
</dbReference>
<evidence type="ECO:0000313" key="13">
    <source>
        <dbReference type="EMBL" id="KAF3331374.1"/>
    </source>
</evidence>
<accession>A0A833QX99</accession>
<dbReference type="PROSITE" id="PS50294">
    <property type="entry name" value="WD_REPEATS_REGION"/>
    <property type="match status" value="2"/>
</dbReference>
<keyword evidence="8" id="KW-0175">Coiled coil</keyword>
<feature type="compositionally biased region" description="Pro residues" evidence="10">
    <location>
        <begin position="7"/>
        <end position="18"/>
    </location>
</feature>
<evidence type="ECO:0000256" key="9">
    <source>
        <dbReference type="PROSITE-ProRule" id="PRU00221"/>
    </source>
</evidence>
<dbReference type="Pfam" id="PF21289">
    <property type="entry name" value="EDC4_C"/>
    <property type="match status" value="1"/>
</dbReference>
<dbReference type="Gene3D" id="2.130.10.10">
    <property type="entry name" value="YVTN repeat-like/Quinoprotein amine dehydrogenase"/>
    <property type="match status" value="1"/>
</dbReference>
<dbReference type="GO" id="GO:0031087">
    <property type="term" value="P:deadenylation-independent decapping of nuclear-transcribed mRNA"/>
    <property type="evidence" value="ECO:0007669"/>
    <property type="project" value="InterPro"/>
</dbReference>
<evidence type="ECO:0000259" key="12">
    <source>
        <dbReference type="Pfam" id="PF21289"/>
    </source>
</evidence>
<dbReference type="GO" id="GO:0000932">
    <property type="term" value="C:P-body"/>
    <property type="evidence" value="ECO:0007669"/>
    <property type="project" value="UniProtKB-SubCell"/>
</dbReference>
<comment type="subcellular location">
    <subcellularLocation>
        <location evidence="1">Cytoplasm</location>
        <location evidence="1">P-body</location>
    </subcellularLocation>
</comment>
<feature type="region of interest" description="Disordered" evidence="10">
    <location>
        <begin position="643"/>
        <end position="692"/>
    </location>
</feature>
<evidence type="ECO:0000256" key="5">
    <source>
        <dbReference type="ARBA" id="ARBA00022574"/>
    </source>
</evidence>
<feature type="domain" description="Enhancer of mRNA-decapping protein 4 WD40 repeat region" evidence="11">
    <location>
        <begin position="206"/>
        <end position="519"/>
    </location>
</feature>
<dbReference type="SUPFAM" id="SSF50978">
    <property type="entry name" value="WD40 repeat-like"/>
    <property type="match status" value="1"/>
</dbReference>
<gene>
    <name evidence="13" type="ORF">FCM35_KLT02780</name>
</gene>
<evidence type="ECO:0000256" key="7">
    <source>
        <dbReference type="ARBA" id="ARBA00022737"/>
    </source>
</evidence>
<keyword evidence="6" id="KW-0507">mRNA processing</keyword>
<dbReference type="InterPro" id="IPR015943">
    <property type="entry name" value="WD40/YVTN_repeat-like_dom_sf"/>
</dbReference>
<keyword evidence="3" id="KW-0963">Cytoplasm</keyword>
<keyword evidence="14" id="KW-1185">Reference proteome</keyword>
<dbReference type="InterPro" id="IPR032401">
    <property type="entry name" value="EDC4_WD40"/>
</dbReference>
<feature type="repeat" description="WD" evidence="9">
    <location>
        <begin position="254"/>
        <end position="296"/>
    </location>
</feature>
<comment type="caution">
    <text evidence="13">The sequence shown here is derived from an EMBL/GenBank/DDBJ whole genome shotgun (WGS) entry which is preliminary data.</text>
</comment>
<dbReference type="InterPro" id="IPR036322">
    <property type="entry name" value="WD40_repeat_dom_sf"/>
</dbReference>
<dbReference type="Pfam" id="PF16529">
    <property type="entry name" value="Ge1_WD40"/>
    <property type="match status" value="1"/>
</dbReference>
<dbReference type="InterPro" id="IPR049404">
    <property type="entry name" value="EDC4_C"/>
</dbReference>
<dbReference type="Gene3D" id="1.10.220.100">
    <property type="entry name" value="conserved c-terminal region of ge- 1"/>
    <property type="match status" value="1"/>
</dbReference>
<feature type="region of interest" description="Disordered" evidence="10">
    <location>
        <begin position="707"/>
        <end position="762"/>
    </location>
</feature>
<feature type="repeat" description="WD" evidence="9">
    <location>
        <begin position="373"/>
        <end position="406"/>
    </location>
</feature>
<dbReference type="Proteomes" id="UP000623129">
    <property type="component" value="Unassembled WGS sequence"/>
</dbReference>
<evidence type="ECO:0000256" key="2">
    <source>
        <dbReference type="ARBA" id="ARBA00009639"/>
    </source>
</evidence>